<dbReference type="Gramene" id="HORVU.MOREX.r2.1HG0071990.1">
    <property type="protein sequence ID" value="HORVU.MOREX.r2.1HG0071990.1.CDS.1"/>
    <property type="gene ID" value="HORVU.MOREX.r2.1HG0071990"/>
</dbReference>
<dbReference type="PANTHER" id="PTHR36617:SF15">
    <property type="entry name" value="REVERSE TRANSCRIPTASE ZINC-BINDING DOMAIN-CONTAINING PROTEIN"/>
    <property type="match status" value="1"/>
</dbReference>
<dbReference type="PANTHER" id="PTHR36617">
    <property type="entry name" value="PROTEIN, PUTATIVE-RELATED"/>
    <property type="match status" value="1"/>
</dbReference>
<reference evidence="2" key="1">
    <citation type="journal article" date="2012" name="Nature">
        <title>A physical, genetic and functional sequence assembly of the barley genome.</title>
        <authorList>
            <consortium name="The International Barley Genome Sequencing Consortium"/>
            <person name="Mayer K.F."/>
            <person name="Waugh R."/>
            <person name="Brown J.W."/>
            <person name="Schulman A."/>
            <person name="Langridge P."/>
            <person name="Platzer M."/>
            <person name="Fincher G.B."/>
            <person name="Muehlbauer G.J."/>
            <person name="Sato K."/>
            <person name="Close T.J."/>
            <person name="Wise R.P."/>
            <person name="Stein N."/>
        </authorList>
    </citation>
    <scope>NUCLEOTIDE SEQUENCE [LARGE SCALE GENOMIC DNA]</scope>
    <source>
        <strain evidence="2">cv. Morex</strain>
    </source>
</reference>
<dbReference type="Proteomes" id="UP000011116">
    <property type="component" value="Chromosome 1H"/>
</dbReference>
<dbReference type="EnsemblPlants" id="HORVU.MOREX.r3.1HG0087380.1">
    <property type="protein sequence ID" value="HORVU.MOREX.r3.1HG0087380.1.CDS1"/>
    <property type="gene ID" value="HORVU.MOREX.r3.1HG0087380"/>
</dbReference>
<evidence type="ECO:0000313" key="2">
    <source>
        <dbReference type="Proteomes" id="UP000011116"/>
    </source>
</evidence>
<sequence>MAGRGVQLNRGNIAGLWSDDLGDNFLLKDKYLELFEICINKECTVDKMESLNHLSAFRRRLSSEMLQKWNDMRKYVLGKTDKVKNDEIYWKLDNSREYSTKSMYRWLEKKHCGS</sequence>
<name>A0A8I6X9R4_HORVV</name>
<evidence type="ECO:0000313" key="1">
    <source>
        <dbReference type="EnsemblPlants" id="HORVU.MOREX.r3.1HG0087380.1.CDS1"/>
    </source>
</evidence>
<reference evidence="1" key="3">
    <citation type="submission" date="2022-01" db="UniProtKB">
        <authorList>
            <consortium name="EnsemblPlants"/>
        </authorList>
    </citation>
    <scope>IDENTIFICATION</scope>
    <source>
        <strain evidence="1">subsp. vulgare</strain>
    </source>
</reference>
<reference evidence="1" key="2">
    <citation type="submission" date="2020-10" db="EMBL/GenBank/DDBJ databases">
        <authorList>
            <person name="Scholz U."/>
            <person name="Mascher M."/>
            <person name="Fiebig A."/>
        </authorList>
    </citation>
    <scope>NUCLEOTIDE SEQUENCE [LARGE SCALE GENOMIC DNA]</scope>
    <source>
        <strain evidence="1">cv. Morex</strain>
    </source>
</reference>
<proteinExistence type="predicted"/>
<protein>
    <submittedName>
        <fullName evidence="1">Uncharacterized protein</fullName>
    </submittedName>
</protein>
<dbReference type="Gramene" id="HORVU.MOREX.r3.1HG0087380.1">
    <property type="protein sequence ID" value="HORVU.MOREX.r3.1HG0087380.1.CDS1"/>
    <property type="gene ID" value="HORVU.MOREX.r3.1HG0087380"/>
</dbReference>
<dbReference type="AlphaFoldDB" id="A0A8I6X9R4"/>
<keyword evidence="2" id="KW-1185">Reference proteome</keyword>
<organism evidence="1 2">
    <name type="scientific">Hordeum vulgare subsp. vulgare</name>
    <name type="common">Domesticated barley</name>
    <dbReference type="NCBI Taxonomy" id="112509"/>
    <lineage>
        <taxon>Eukaryota</taxon>
        <taxon>Viridiplantae</taxon>
        <taxon>Streptophyta</taxon>
        <taxon>Embryophyta</taxon>
        <taxon>Tracheophyta</taxon>
        <taxon>Spermatophyta</taxon>
        <taxon>Magnoliopsida</taxon>
        <taxon>Liliopsida</taxon>
        <taxon>Poales</taxon>
        <taxon>Poaceae</taxon>
        <taxon>BOP clade</taxon>
        <taxon>Pooideae</taxon>
        <taxon>Triticodae</taxon>
        <taxon>Triticeae</taxon>
        <taxon>Hordeinae</taxon>
        <taxon>Hordeum</taxon>
    </lineage>
</organism>
<accession>A0A8I6X9R4</accession>